<dbReference type="Proteomes" id="UP000034591">
    <property type="component" value="Unassembled WGS sequence"/>
</dbReference>
<dbReference type="GO" id="GO:0016020">
    <property type="term" value="C:membrane"/>
    <property type="evidence" value="ECO:0007669"/>
    <property type="project" value="UniProtKB-SubCell"/>
</dbReference>
<dbReference type="GO" id="GO:0046933">
    <property type="term" value="F:proton-transporting ATP synthase activity, rotational mechanism"/>
    <property type="evidence" value="ECO:0007669"/>
    <property type="project" value="InterPro"/>
</dbReference>
<dbReference type="STRING" id="1618545.US53_C0023G0006"/>
<proteinExistence type="predicted"/>
<evidence type="ECO:0000256" key="4">
    <source>
        <dbReference type="ARBA" id="ARBA00023065"/>
    </source>
</evidence>
<name>A0A0G0K9I5_9BACT</name>
<dbReference type="InterPro" id="IPR000711">
    <property type="entry name" value="ATPase_OSCP/dsu"/>
</dbReference>
<evidence type="ECO:0000256" key="1">
    <source>
        <dbReference type="ARBA" id="ARBA00004370"/>
    </source>
</evidence>
<evidence type="ECO:0000313" key="8">
    <source>
        <dbReference type="Proteomes" id="UP000034591"/>
    </source>
</evidence>
<gene>
    <name evidence="7" type="ORF">US53_C0023G0006</name>
</gene>
<keyword evidence="2" id="KW-0813">Transport</keyword>
<protein>
    <submittedName>
        <fullName evidence="7">Uncharacterized protein</fullName>
    </submittedName>
</protein>
<keyword evidence="3" id="KW-0375">Hydrogen ion transport</keyword>
<keyword evidence="6" id="KW-0066">ATP synthesis</keyword>
<comment type="caution">
    <text evidence="7">The sequence shown here is derived from an EMBL/GenBank/DDBJ whole genome shotgun (WGS) entry which is preliminary data.</text>
</comment>
<dbReference type="EMBL" id="LBTI01000023">
    <property type="protein sequence ID" value="KKQ37251.1"/>
    <property type="molecule type" value="Genomic_DNA"/>
</dbReference>
<evidence type="ECO:0000256" key="2">
    <source>
        <dbReference type="ARBA" id="ARBA00022448"/>
    </source>
</evidence>
<organism evidence="7 8">
    <name type="scientific">Candidatus Woesebacteria bacterium GW2011_GWA1_37_7</name>
    <dbReference type="NCBI Taxonomy" id="1618545"/>
    <lineage>
        <taxon>Bacteria</taxon>
        <taxon>Candidatus Woeseibacteriota</taxon>
    </lineage>
</organism>
<sequence>MLSKNDSKVIVIVPIELDVKMRNLLESKLAILFNGERHGIEYKVEPDMLAGLKVYFGSKVIDLSLDSYLNSLV</sequence>
<evidence type="ECO:0000256" key="3">
    <source>
        <dbReference type="ARBA" id="ARBA00022781"/>
    </source>
</evidence>
<evidence type="ECO:0000313" key="7">
    <source>
        <dbReference type="EMBL" id="KKQ37251.1"/>
    </source>
</evidence>
<dbReference type="AlphaFoldDB" id="A0A0G0K9I5"/>
<keyword evidence="4" id="KW-0406">Ion transport</keyword>
<comment type="subcellular location">
    <subcellularLocation>
        <location evidence="1">Membrane</location>
    </subcellularLocation>
</comment>
<dbReference type="Pfam" id="PF00213">
    <property type="entry name" value="OSCP"/>
    <property type="match status" value="1"/>
</dbReference>
<evidence type="ECO:0000256" key="6">
    <source>
        <dbReference type="ARBA" id="ARBA00023310"/>
    </source>
</evidence>
<accession>A0A0G0K9I5</accession>
<keyword evidence="5" id="KW-0472">Membrane</keyword>
<reference evidence="7 8" key="1">
    <citation type="journal article" date="2015" name="Nature">
        <title>rRNA introns, odd ribosomes, and small enigmatic genomes across a large radiation of phyla.</title>
        <authorList>
            <person name="Brown C.T."/>
            <person name="Hug L.A."/>
            <person name="Thomas B.C."/>
            <person name="Sharon I."/>
            <person name="Castelle C.J."/>
            <person name="Singh A."/>
            <person name="Wilkins M.J."/>
            <person name="Williams K.H."/>
            <person name="Banfield J.F."/>
        </authorList>
    </citation>
    <scope>NUCLEOTIDE SEQUENCE [LARGE SCALE GENOMIC DNA]</scope>
</reference>
<evidence type="ECO:0000256" key="5">
    <source>
        <dbReference type="ARBA" id="ARBA00023136"/>
    </source>
</evidence>